<evidence type="ECO:0000259" key="2">
    <source>
        <dbReference type="Pfam" id="PF22905"/>
    </source>
</evidence>
<feature type="domain" description="Predicted hydrolase N-terminal" evidence="2">
    <location>
        <begin position="1"/>
        <end position="196"/>
    </location>
</feature>
<dbReference type="OrthoDB" id="1187707at2"/>
<evidence type="ECO:0000313" key="5">
    <source>
        <dbReference type="Proteomes" id="UP000093795"/>
    </source>
</evidence>
<protein>
    <recommendedName>
        <fullName evidence="6">ESX-1 secretion-associated protein EspA/EspE-like domain-containing protein</fullName>
    </recommendedName>
</protein>
<evidence type="ECO:0000259" key="3">
    <source>
        <dbReference type="Pfam" id="PF23275"/>
    </source>
</evidence>
<feature type="domain" description="TPR repeat" evidence="3">
    <location>
        <begin position="244"/>
        <end position="464"/>
    </location>
</feature>
<dbReference type="AlphaFoldDB" id="A0A1A3CTV0"/>
<name>A0A1A3CTV0_MYCAS</name>
<evidence type="ECO:0008006" key="6">
    <source>
        <dbReference type="Google" id="ProtNLM"/>
    </source>
</evidence>
<evidence type="ECO:0000313" key="4">
    <source>
        <dbReference type="EMBL" id="OBI90248.1"/>
    </source>
</evidence>
<dbReference type="STRING" id="1790.A5645_10775"/>
<comment type="caution">
    <text evidence="4">The sequence shown here is derived from an EMBL/GenBank/DDBJ whole genome shotgun (WGS) entry which is preliminary data.</text>
</comment>
<proteinExistence type="predicted"/>
<dbReference type="InterPro" id="IPR054469">
    <property type="entry name" value="Pred_hydrolase_N"/>
</dbReference>
<reference evidence="4 5" key="1">
    <citation type="submission" date="2016-06" db="EMBL/GenBank/DDBJ databases">
        <authorList>
            <person name="Kjaerup R.B."/>
            <person name="Dalgaard T.S."/>
            <person name="Juul-Madsen H.R."/>
        </authorList>
    </citation>
    <scope>NUCLEOTIDE SEQUENCE [LARGE SCALE GENOMIC DNA]</scope>
    <source>
        <strain evidence="4 5">1081914.2</strain>
    </source>
</reference>
<dbReference type="EMBL" id="LZKQ01000042">
    <property type="protein sequence ID" value="OBI90248.1"/>
    <property type="molecule type" value="Genomic_DNA"/>
</dbReference>
<dbReference type="RefSeq" id="WP_065119359.1">
    <property type="nucleotide sequence ID" value="NZ_LZKQ01000042.1"/>
</dbReference>
<dbReference type="Pfam" id="PF22905">
    <property type="entry name" value="Hydro_N_hd"/>
    <property type="match status" value="1"/>
</dbReference>
<dbReference type="Pfam" id="PF23275">
    <property type="entry name" value="TPR_23"/>
    <property type="match status" value="1"/>
</dbReference>
<sequence>MRLRHISVGRLFAEAGGDPWAVNASLQRGRPDEIASLGQAFHDAGQRTAEADAAFEEARRRFKASWNRGNGDHPINDAAEVRRATQSLGIQAAQLADTAAKLEQVAALLAEAQRAAGVVVRALEPRLEAIDYEIGEAFEFEIASLPLSPVCAAILAQSVANLEDRAVEVTAAAVHEVVHIRELYSGQLHHLTKQMRAQDGYDAAPVENLDGSEEESPERAEQDVHAALAGDQAAASRVNEVLESITAEQLAGKTPLTAEQASVLSQLQAQQHGMSVDALGEAERRLGDQRQMIANSWQLMSNPAIVFPRTELKPGARQGDETMRGGAAQLPNSVQQAFDEPFDVYIDAVGGPVLTGDPVRTITDIVMRSNPAFQTNTDLDRRMIQRAGVVMNRTFNLPPELDSSNSPLNTVIGQFVGDMLGAVAPDHPVVHDMLTGPDRDAFLQHVLQHRWEDGGKAVAALFDWTAPAVHGPEARIAGETANAYGSFIGSHEPDLLHLRGDETVGQRSPELVRAMARGLAPYIGNITGTPGAVPEFGCIPDTYGENNESGRLPIAKGIFSVLSTDRTASDYFNGLADRQAVVAESRYIQAVTSHAPDIAGYNADLHNAMTLRGLVNSGIHNAVQAEAENHQIAENAARRAEYDQSKTAYELGVKTTSAATGLIPEGGAIAGPLVGILGQAIEPGVLGPAPTDTPIPADHPLDIMSIGRADREILNAVIASGHRVEGIPLPYLIDGRIGSPDELLGRGIPVTSGAYDATLSRALAGLFTEIYGADPARYVMPDKDMILRYNAVTNDPNPLKR</sequence>
<dbReference type="Proteomes" id="UP000093795">
    <property type="component" value="Unassembled WGS sequence"/>
</dbReference>
<evidence type="ECO:0000256" key="1">
    <source>
        <dbReference type="SAM" id="MobiDB-lite"/>
    </source>
</evidence>
<feature type="region of interest" description="Disordered" evidence="1">
    <location>
        <begin position="205"/>
        <end position="224"/>
    </location>
</feature>
<accession>A0A1A3CTV0</accession>
<dbReference type="InterPro" id="IPR057037">
    <property type="entry name" value="TPR_rep_actino"/>
</dbReference>
<organism evidence="4 5">
    <name type="scientific">Mycobacterium asiaticum</name>
    <dbReference type="NCBI Taxonomy" id="1790"/>
    <lineage>
        <taxon>Bacteria</taxon>
        <taxon>Bacillati</taxon>
        <taxon>Actinomycetota</taxon>
        <taxon>Actinomycetes</taxon>
        <taxon>Mycobacteriales</taxon>
        <taxon>Mycobacteriaceae</taxon>
        <taxon>Mycobacterium</taxon>
    </lineage>
</organism>
<gene>
    <name evidence="4" type="ORF">A9X01_12165</name>
</gene>